<evidence type="ECO:0000256" key="2">
    <source>
        <dbReference type="ARBA" id="ARBA00022723"/>
    </source>
</evidence>
<evidence type="ECO:0000256" key="6">
    <source>
        <dbReference type="PIRSR" id="PIRSR038994-1"/>
    </source>
</evidence>
<evidence type="ECO:0000256" key="5">
    <source>
        <dbReference type="PIRNR" id="PIRNR038994"/>
    </source>
</evidence>
<dbReference type="SUPFAM" id="SSF51338">
    <property type="entry name" value="Composite domain of metallo-dependent hydrolases"/>
    <property type="match status" value="1"/>
</dbReference>
<evidence type="ECO:0000256" key="8">
    <source>
        <dbReference type="PIRSR" id="PIRSR038994-3"/>
    </source>
</evidence>
<feature type="binding site" evidence="7">
    <location>
        <begin position="218"/>
        <end position="219"/>
    </location>
    <ligand>
        <name>substrate</name>
    </ligand>
</feature>
<accession>A0A1V9GA37</accession>
<evidence type="ECO:0000313" key="10">
    <source>
        <dbReference type="EMBL" id="OQP67326.1"/>
    </source>
</evidence>
<dbReference type="EMBL" id="LVYD01000001">
    <property type="protein sequence ID" value="OQP67326.1"/>
    <property type="molecule type" value="Genomic_DNA"/>
</dbReference>
<dbReference type="PIRSF" id="PIRSF038994">
    <property type="entry name" value="NagA"/>
    <property type="match status" value="1"/>
</dbReference>
<dbReference type="Gene3D" id="2.30.40.10">
    <property type="entry name" value="Urease, subunit C, domain 1"/>
    <property type="match status" value="1"/>
</dbReference>
<keyword evidence="4 5" id="KW-0119">Carbohydrate metabolism</keyword>
<gene>
    <name evidence="10" type="ORF">A3860_02945</name>
</gene>
<keyword evidence="2 8" id="KW-0479">Metal-binding</keyword>
<name>A0A1V9GA37_9BACT</name>
<dbReference type="PANTHER" id="PTHR11113:SF14">
    <property type="entry name" value="N-ACETYLGLUCOSAMINE-6-PHOSPHATE DEACETYLASE"/>
    <property type="match status" value="1"/>
</dbReference>
<dbReference type="GO" id="GO:0006046">
    <property type="term" value="P:N-acetylglucosamine catabolic process"/>
    <property type="evidence" value="ECO:0007669"/>
    <property type="project" value="TreeGrafter"/>
</dbReference>
<comment type="similarity">
    <text evidence="1 5">Belongs to the metallo-dependent hydrolases superfamily. NagA family.</text>
</comment>
<organism evidence="10 11">
    <name type="scientific">Niastella vici</name>
    <dbReference type="NCBI Taxonomy" id="1703345"/>
    <lineage>
        <taxon>Bacteria</taxon>
        <taxon>Pseudomonadati</taxon>
        <taxon>Bacteroidota</taxon>
        <taxon>Chitinophagia</taxon>
        <taxon>Chitinophagales</taxon>
        <taxon>Chitinophagaceae</taxon>
        <taxon>Niastella</taxon>
    </lineage>
</organism>
<feature type="domain" description="Amidohydrolase-related" evidence="9">
    <location>
        <begin position="52"/>
        <end position="356"/>
    </location>
</feature>
<feature type="binding site" evidence="7">
    <location>
        <position position="250"/>
    </location>
    <ligand>
        <name>substrate</name>
    </ligand>
</feature>
<dbReference type="Gene3D" id="3.20.20.140">
    <property type="entry name" value="Metal-dependent hydrolases"/>
    <property type="match status" value="1"/>
</dbReference>
<keyword evidence="11" id="KW-1185">Reference proteome</keyword>
<dbReference type="NCBIfam" id="TIGR00221">
    <property type="entry name" value="nagA"/>
    <property type="match status" value="1"/>
</dbReference>
<dbReference type="SUPFAM" id="SSF51556">
    <property type="entry name" value="Metallo-dependent hydrolases"/>
    <property type="match status" value="1"/>
</dbReference>
<proteinExistence type="inferred from homology"/>
<keyword evidence="3 5" id="KW-0378">Hydrolase</keyword>
<feature type="binding site" evidence="7">
    <location>
        <begin position="298"/>
        <end position="300"/>
    </location>
    <ligand>
        <name>substrate</name>
    </ligand>
</feature>
<protein>
    <submittedName>
        <fullName evidence="10">N-acetylglucosamine-6-phosphate deacetylase</fullName>
    </submittedName>
</protein>
<dbReference type="STRING" id="1703345.A3860_02945"/>
<feature type="binding site" evidence="8">
    <location>
        <position position="129"/>
    </location>
    <ligand>
        <name>Zn(2+)</name>
        <dbReference type="ChEBI" id="CHEBI:29105"/>
    </ligand>
</feature>
<evidence type="ECO:0000256" key="7">
    <source>
        <dbReference type="PIRSR" id="PIRSR038994-2"/>
    </source>
</evidence>
<feature type="binding site" evidence="7">
    <location>
        <position position="226"/>
    </location>
    <ligand>
        <name>substrate</name>
    </ligand>
</feature>
<evidence type="ECO:0000259" key="9">
    <source>
        <dbReference type="Pfam" id="PF01979"/>
    </source>
</evidence>
<dbReference type="RefSeq" id="WP_081145024.1">
    <property type="nucleotide sequence ID" value="NZ_LVYD01000001.1"/>
</dbReference>
<feature type="binding site" evidence="8">
    <location>
        <position position="215"/>
    </location>
    <ligand>
        <name>Zn(2+)</name>
        <dbReference type="ChEBI" id="CHEBI:29105"/>
    </ligand>
</feature>
<dbReference type="InterPro" id="IPR006680">
    <property type="entry name" value="Amidohydro-rel"/>
</dbReference>
<evidence type="ECO:0000256" key="1">
    <source>
        <dbReference type="ARBA" id="ARBA00010716"/>
    </source>
</evidence>
<dbReference type="Proteomes" id="UP000192796">
    <property type="component" value="Unassembled WGS sequence"/>
</dbReference>
<dbReference type="PANTHER" id="PTHR11113">
    <property type="entry name" value="N-ACETYLGLUCOSAMINE-6-PHOSPHATE DEACETYLASE"/>
    <property type="match status" value="1"/>
</dbReference>
<dbReference type="GO" id="GO:0046872">
    <property type="term" value="F:metal ion binding"/>
    <property type="evidence" value="ECO:0007669"/>
    <property type="project" value="UniProtKB-KW"/>
</dbReference>
<dbReference type="OrthoDB" id="9776488at2"/>
<feature type="binding site" evidence="8">
    <location>
        <position position="194"/>
    </location>
    <ligand>
        <name>Zn(2+)</name>
        <dbReference type="ChEBI" id="CHEBI:29105"/>
    </ligand>
</feature>
<dbReference type="AlphaFoldDB" id="A0A1V9GA37"/>
<evidence type="ECO:0000256" key="4">
    <source>
        <dbReference type="ARBA" id="ARBA00023277"/>
    </source>
</evidence>
<dbReference type="InterPro" id="IPR011059">
    <property type="entry name" value="Metal-dep_hydrolase_composite"/>
</dbReference>
<comment type="cofactor">
    <cofactor evidence="8">
        <name>a divalent metal cation</name>
        <dbReference type="ChEBI" id="CHEBI:60240"/>
    </cofactor>
    <text evidence="8">Binds 1 divalent metal cation per subunit.</text>
</comment>
<evidence type="ECO:0000256" key="3">
    <source>
        <dbReference type="ARBA" id="ARBA00022801"/>
    </source>
</evidence>
<evidence type="ECO:0000313" key="11">
    <source>
        <dbReference type="Proteomes" id="UP000192796"/>
    </source>
</evidence>
<feature type="active site" description="Proton donor/acceptor" evidence="6">
    <location>
        <position position="272"/>
    </location>
</feature>
<comment type="caution">
    <text evidence="10">The sequence shown here is derived from an EMBL/GenBank/DDBJ whole genome shotgun (WGS) entry which is preliminary data.</text>
</comment>
<dbReference type="GO" id="GO:0008448">
    <property type="term" value="F:N-acetylglucosamine-6-phosphate deacetylase activity"/>
    <property type="evidence" value="ECO:0007669"/>
    <property type="project" value="InterPro"/>
</dbReference>
<reference evidence="10 11" key="1">
    <citation type="submission" date="2016-03" db="EMBL/GenBank/DDBJ databases">
        <title>Niastella vici sp. nov., isolated from farmland soil.</title>
        <authorList>
            <person name="Chen L."/>
            <person name="Wang D."/>
            <person name="Yang S."/>
            <person name="Wang G."/>
        </authorList>
    </citation>
    <scope>NUCLEOTIDE SEQUENCE [LARGE SCALE GENOMIC DNA]</scope>
    <source>
        <strain evidence="10 11">DJ57</strain>
    </source>
</reference>
<sequence>MYTAYTNGKIFTGEEIAANKAVLTESDVIVDVVNADAVPSQYRTEDLKGFTLAPAFVDLQIYGGNGKLFSQDLSVESLKATYEYCLHGGCTHFMITMATNTIEKFLQGFEVVRAYREQGGKGLLGLHLEGPYINPVKRGAHLEACIKTPTVEEVSMLLKKGEGVFRMMTVAPETCDDAIIELLQSHNIIISAGHTNATYQQAMTAFNKGIPAATHLFNAMSPLQHREPGMVGAIMNHPFVRASIVCDGVHVDYAAVHIAKKVLGRRLFFITDAVAETTSGEYQHLFRGDRYALPDGTLSGSALTMLQCVKNAVAYAGISLEEALRMAAAYPAQLITAEKLGKIEKGFQADFVVFDDMLELQRVYC</sequence>
<dbReference type="InterPro" id="IPR032466">
    <property type="entry name" value="Metal_Hydrolase"/>
</dbReference>
<dbReference type="Pfam" id="PF22643">
    <property type="entry name" value="NagA_N"/>
    <property type="match status" value="1"/>
</dbReference>
<feature type="binding site" evidence="7">
    <location>
        <position position="140"/>
    </location>
    <ligand>
        <name>substrate</name>
    </ligand>
</feature>
<dbReference type="InterPro" id="IPR003764">
    <property type="entry name" value="GlcNAc_6-P_deAcase"/>
</dbReference>
<dbReference type="Pfam" id="PF01979">
    <property type="entry name" value="Amidohydro_1"/>
    <property type="match status" value="1"/>
</dbReference>